<evidence type="ECO:0000259" key="7">
    <source>
        <dbReference type="Pfam" id="PF03772"/>
    </source>
</evidence>
<dbReference type="InterPro" id="IPR052159">
    <property type="entry name" value="Competence_DNA_uptake"/>
</dbReference>
<evidence type="ECO:0000256" key="1">
    <source>
        <dbReference type="ARBA" id="ARBA00004651"/>
    </source>
</evidence>
<dbReference type="PANTHER" id="PTHR30619:SF1">
    <property type="entry name" value="RECOMBINATION PROTEIN 2"/>
    <property type="match status" value="1"/>
</dbReference>
<evidence type="ECO:0000313" key="9">
    <source>
        <dbReference type="EMBL" id="ANU63287.1"/>
    </source>
</evidence>
<keyword evidence="3 6" id="KW-0812">Transmembrane</keyword>
<dbReference type="RefSeq" id="WP_068960631.1">
    <property type="nucleotide sequence ID" value="NZ_CP015402.2"/>
</dbReference>
<evidence type="ECO:0000256" key="2">
    <source>
        <dbReference type="ARBA" id="ARBA00022475"/>
    </source>
</evidence>
<evidence type="ECO:0008006" key="11">
    <source>
        <dbReference type="Google" id="ProtNLM"/>
    </source>
</evidence>
<dbReference type="KEGG" id="pary:A4V02_05815"/>
<evidence type="ECO:0000256" key="4">
    <source>
        <dbReference type="ARBA" id="ARBA00022989"/>
    </source>
</evidence>
<dbReference type="Pfam" id="PF03772">
    <property type="entry name" value="Competence"/>
    <property type="match status" value="1"/>
</dbReference>
<proteinExistence type="predicted"/>
<feature type="transmembrane region" description="Helical" evidence="6">
    <location>
        <begin position="51"/>
        <end position="68"/>
    </location>
</feature>
<feature type="transmembrane region" description="Helical" evidence="6">
    <location>
        <begin position="461"/>
        <end position="481"/>
    </location>
</feature>
<evidence type="ECO:0000256" key="5">
    <source>
        <dbReference type="ARBA" id="ARBA00023136"/>
    </source>
</evidence>
<dbReference type="EMBL" id="CP015402">
    <property type="protein sequence ID" value="ANU63287.1"/>
    <property type="molecule type" value="Genomic_DNA"/>
</dbReference>
<dbReference type="InterPro" id="IPR004477">
    <property type="entry name" value="ComEC_N"/>
</dbReference>
<organism evidence="9 10">
    <name type="scientific">Muribaculum intestinale</name>
    <dbReference type="NCBI Taxonomy" id="1796646"/>
    <lineage>
        <taxon>Bacteria</taxon>
        <taxon>Pseudomonadati</taxon>
        <taxon>Bacteroidota</taxon>
        <taxon>Bacteroidia</taxon>
        <taxon>Bacteroidales</taxon>
        <taxon>Muribaculaceae</taxon>
        <taxon>Muribaculum</taxon>
    </lineage>
</organism>
<feature type="domain" description="ComEC/Rec2-related protein" evidence="7">
    <location>
        <begin position="215"/>
        <end position="482"/>
    </location>
</feature>
<feature type="transmembrane region" description="Helical" evidence="6">
    <location>
        <begin position="313"/>
        <end position="332"/>
    </location>
</feature>
<evidence type="ECO:0000256" key="6">
    <source>
        <dbReference type="SAM" id="Phobius"/>
    </source>
</evidence>
<keyword evidence="10" id="KW-1185">Reference proteome</keyword>
<dbReference type="InterPro" id="IPR025405">
    <property type="entry name" value="DUF4131"/>
</dbReference>
<dbReference type="PANTHER" id="PTHR30619">
    <property type="entry name" value="DNA INTERNALIZATION/COMPETENCE PROTEIN COMEC/REC2"/>
    <property type="match status" value="1"/>
</dbReference>
<feature type="transmembrane region" description="Helical" evidence="6">
    <location>
        <begin position="395"/>
        <end position="420"/>
    </location>
</feature>
<keyword evidence="2" id="KW-1003">Cell membrane</keyword>
<dbReference type="GO" id="GO:0005886">
    <property type="term" value="C:plasma membrane"/>
    <property type="evidence" value="ECO:0007669"/>
    <property type="project" value="UniProtKB-SubCell"/>
</dbReference>
<sequence>MRPPLSYVPALFPLVGFIAGMLVCEMAGYLWIPVVIISGVALIVARRRLPVWTLPLGGMLLFCGLGGADMSCNRLPDVNDDFLSRGQWSGEVLEISENDRGIHMVVRSDDTTGVVADMLVHTLHGVADGVVPGDIVSFHGTLDMPSNDKVTAGADYAGILARRGIVATGFSEEISVDGHYDSWRYLAWRMRREAASLLMRSSLSGETCQFLAAVIVGEDEWLSPDTREAFSAAGVAHVLALSGLHVGILVMILGFLLFPLGLLWDWRVRCGVVIAALWIYAFLSGMSESVTRAALMASMVCGGIILQRPYMSFNGMLVSALMILIVSPRQLWMPGFQMSYLAVGCILLVMPVVLPWVRRAPWCMRWLLLTIAISLSAMLGTGMIAMYYFDIFPVYFLLANIPVAMILPIVMAGGIAVMVCEAVGSDPVWLCSAVDGIYDVMLRWIELITSLPASAIYGVNITWYAMVSYYVTLCLGLVALWRRSVGWWISLAVMVLVTVFVGGVTSEEEEQWFIPHDAYFTTIICRMPSDGGDVSRSRVEMLTTAPDIAAESLRDEYAERYRKFVGHPTSAAEQSISIVRGNTVVLPACDGTTGRLVIVNHDSILSAPCYDGGIVDYALICRGYRGGWQTVVDSLRPCRILLSADIPKRRHMRMLDSILSCSQIPVISLRDVTLSSSDLPDIFKKIE</sequence>
<comment type="subcellular location">
    <subcellularLocation>
        <location evidence="1">Cell membrane</location>
        <topology evidence="1">Multi-pass membrane protein</topology>
    </subcellularLocation>
</comment>
<name>A0A1B1S918_9BACT</name>
<dbReference type="Pfam" id="PF13567">
    <property type="entry name" value="DUF4131"/>
    <property type="match status" value="1"/>
</dbReference>
<feature type="domain" description="DUF4131" evidence="8">
    <location>
        <begin position="29"/>
        <end position="175"/>
    </location>
</feature>
<keyword evidence="4 6" id="KW-1133">Transmembrane helix</keyword>
<dbReference type="GeneID" id="65536368"/>
<accession>A0A1B1S918</accession>
<feature type="transmembrane region" description="Helical" evidence="6">
    <location>
        <begin position="266"/>
        <end position="283"/>
    </location>
</feature>
<feature type="transmembrane region" description="Helical" evidence="6">
    <location>
        <begin position="366"/>
        <end position="389"/>
    </location>
</feature>
<dbReference type="AlphaFoldDB" id="A0A1B1S918"/>
<evidence type="ECO:0000256" key="3">
    <source>
        <dbReference type="ARBA" id="ARBA00022692"/>
    </source>
</evidence>
<dbReference type="NCBIfam" id="TIGR00360">
    <property type="entry name" value="ComEC_N-term"/>
    <property type="match status" value="1"/>
</dbReference>
<dbReference type="OrthoDB" id="9761531at2"/>
<keyword evidence="5 6" id="KW-0472">Membrane</keyword>
<feature type="transmembrane region" description="Helical" evidence="6">
    <location>
        <begin position="338"/>
        <end position="357"/>
    </location>
</feature>
<feature type="transmembrane region" description="Helical" evidence="6">
    <location>
        <begin position="236"/>
        <end position="259"/>
    </location>
</feature>
<reference evidence="10" key="1">
    <citation type="submission" date="2016-04" db="EMBL/GenBank/DDBJ databases">
        <title>Complete Genome Sequences of Twelve Strains of a Stable Defined Moderately Diverse Mouse Microbiota 2 (sDMDMm2).</title>
        <authorList>
            <person name="Uchimura Y."/>
            <person name="Wyss M."/>
            <person name="Brugiroux S."/>
            <person name="Limenitakis J.P."/>
            <person name="Stecher B."/>
            <person name="McCoy K.D."/>
            <person name="Macpherson A.J."/>
        </authorList>
    </citation>
    <scope>NUCLEOTIDE SEQUENCE [LARGE SCALE GENOMIC DNA]</scope>
    <source>
        <strain evidence="10">YL27</strain>
    </source>
</reference>
<feature type="transmembrane region" description="Helical" evidence="6">
    <location>
        <begin position="487"/>
        <end position="505"/>
    </location>
</feature>
<protein>
    <recommendedName>
        <fullName evidence="11">ComEC family competence protein</fullName>
    </recommendedName>
</protein>
<evidence type="ECO:0000259" key="8">
    <source>
        <dbReference type="Pfam" id="PF13567"/>
    </source>
</evidence>
<dbReference type="Proteomes" id="UP000186351">
    <property type="component" value="Chromosome"/>
</dbReference>
<evidence type="ECO:0000313" key="10">
    <source>
        <dbReference type="Proteomes" id="UP000186351"/>
    </source>
</evidence>
<accession>A0A1Z2XJM2</accession>
<gene>
    <name evidence="9" type="ORF">A4V02_05815</name>
</gene>
<dbReference type="STRING" id="1796646.A4V02_05815"/>